<evidence type="ECO:0000256" key="1">
    <source>
        <dbReference type="ARBA" id="ARBA00023125"/>
    </source>
</evidence>
<dbReference type="InterPro" id="IPR050090">
    <property type="entry name" value="Tyrosine_recombinase_XerCD"/>
</dbReference>
<dbReference type="EMBL" id="BNJF01000001">
    <property type="protein sequence ID" value="GHO44569.1"/>
    <property type="molecule type" value="Genomic_DNA"/>
</dbReference>
<dbReference type="InterPro" id="IPR013762">
    <property type="entry name" value="Integrase-like_cat_sf"/>
</dbReference>
<evidence type="ECO:0000256" key="3">
    <source>
        <dbReference type="PROSITE-ProRule" id="PRU01248"/>
    </source>
</evidence>
<sequence length="301" mass="34719">MTSVKSGIEDFLAEKDTLETKTLNWYTQKLAVFSAWCENESIELEDINKRTVVAFQNHLKASRSPRKDTNLSSYTIAGYIQVIKTFLTWCTGDDEYEDIVNERAIRNVKKPKVDITIIEAYTDEHIKLLRQAASKEYSQSLRDRTTMILNLLLGTGIRAHELVTLTIGNVFTNTNDPHIKVYGKGRKWREVPLHNDLRRQIKQFINTHRKDAGRDDLLIVGRYGEPMTTSGLDRVFKRLNEHAQIKDVRVSAHTCRHTFAKRFLLRNNNIYALSVLLGHSSVKVTEIYLRSITANEVRKNL</sequence>
<dbReference type="RefSeq" id="WP_220193950.1">
    <property type="nucleotide sequence ID" value="NZ_BNJF01000001.1"/>
</dbReference>
<evidence type="ECO:0008006" key="8">
    <source>
        <dbReference type="Google" id="ProtNLM"/>
    </source>
</evidence>
<dbReference type="Pfam" id="PF13102">
    <property type="entry name" value="Phage_int_SAM_5"/>
    <property type="match status" value="1"/>
</dbReference>
<dbReference type="Pfam" id="PF00589">
    <property type="entry name" value="Phage_integrase"/>
    <property type="match status" value="1"/>
</dbReference>
<keyword evidence="7" id="KW-1185">Reference proteome</keyword>
<evidence type="ECO:0000313" key="7">
    <source>
        <dbReference type="Proteomes" id="UP000612362"/>
    </source>
</evidence>
<dbReference type="PANTHER" id="PTHR30349">
    <property type="entry name" value="PHAGE INTEGRASE-RELATED"/>
    <property type="match status" value="1"/>
</dbReference>
<dbReference type="PROSITE" id="PS51900">
    <property type="entry name" value="CB"/>
    <property type="match status" value="1"/>
</dbReference>
<dbReference type="PANTHER" id="PTHR30349:SF89">
    <property type="entry name" value="INTEGRASE_RECOMBINASE"/>
    <property type="match status" value="1"/>
</dbReference>
<dbReference type="GO" id="GO:0006310">
    <property type="term" value="P:DNA recombination"/>
    <property type="evidence" value="ECO:0007669"/>
    <property type="project" value="UniProtKB-KW"/>
</dbReference>
<dbReference type="PROSITE" id="PS51898">
    <property type="entry name" value="TYR_RECOMBINASE"/>
    <property type="match status" value="1"/>
</dbReference>
<organism evidence="6 7">
    <name type="scientific">Ktedonospora formicarum</name>
    <dbReference type="NCBI Taxonomy" id="2778364"/>
    <lineage>
        <taxon>Bacteria</taxon>
        <taxon>Bacillati</taxon>
        <taxon>Chloroflexota</taxon>
        <taxon>Ktedonobacteria</taxon>
        <taxon>Ktedonobacterales</taxon>
        <taxon>Ktedonobacteraceae</taxon>
        <taxon>Ktedonospora</taxon>
    </lineage>
</organism>
<reference evidence="6" key="1">
    <citation type="submission" date="2020-10" db="EMBL/GenBank/DDBJ databases">
        <title>Taxonomic study of unclassified bacteria belonging to the class Ktedonobacteria.</title>
        <authorList>
            <person name="Yabe S."/>
            <person name="Wang C.M."/>
            <person name="Zheng Y."/>
            <person name="Sakai Y."/>
            <person name="Cavaletti L."/>
            <person name="Monciardini P."/>
            <person name="Donadio S."/>
        </authorList>
    </citation>
    <scope>NUCLEOTIDE SEQUENCE</scope>
    <source>
        <strain evidence="6">SOSP1-1</strain>
    </source>
</reference>
<feature type="domain" description="Core-binding (CB)" evidence="5">
    <location>
        <begin position="2"/>
        <end position="91"/>
    </location>
</feature>
<dbReference type="Proteomes" id="UP000612362">
    <property type="component" value="Unassembled WGS sequence"/>
</dbReference>
<comment type="caution">
    <text evidence="6">The sequence shown here is derived from an EMBL/GenBank/DDBJ whole genome shotgun (WGS) entry which is preliminary data.</text>
</comment>
<evidence type="ECO:0000259" key="4">
    <source>
        <dbReference type="PROSITE" id="PS51898"/>
    </source>
</evidence>
<keyword evidence="1 3" id="KW-0238">DNA-binding</keyword>
<accession>A0A8J3I324</accession>
<evidence type="ECO:0000313" key="6">
    <source>
        <dbReference type="EMBL" id="GHO44569.1"/>
    </source>
</evidence>
<dbReference type="Gene3D" id="1.10.150.130">
    <property type="match status" value="1"/>
</dbReference>
<name>A0A8J3I324_9CHLR</name>
<dbReference type="GO" id="GO:0015074">
    <property type="term" value="P:DNA integration"/>
    <property type="evidence" value="ECO:0007669"/>
    <property type="project" value="InterPro"/>
</dbReference>
<evidence type="ECO:0000256" key="2">
    <source>
        <dbReference type="ARBA" id="ARBA00023172"/>
    </source>
</evidence>
<dbReference type="InterPro" id="IPR010998">
    <property type="entry name" value="Integrase_recombinase_N"/>
</dbReference>
<dbReference type="AlphaFoldDB" id="A0A8J3I324"/>
<protein>
    <recommendedName>
        <fullName evidence="8">Integrase</fullName>
    </recommendedName>
</protein>
<dbReference type="InterPro" id="IPR011010">
    <property type="entry name" value="DNA_brk_join_enz"/>
</dbReference>
<dbReference type="GO" id="GO:0003677">
    <property type="term" value="F:DNA binding"/>
    <property type="evidence" value="ECO:0007669"/>
    <property type="project" value="UniProtKB-UniRule"/>
</dbReference>
<evidence type="ECO:0000259" key="5">
    <source>
        <dbReference type="PROSITE" id="PS51900"/>
    </source>
</evidence>
<dbReference type="Gene3D" id="1.10.443.10">
    <property type="entry name" value="Intergrase catalytic core"/>
    <property type="match status" value="1"/>
</dbReference>
<proteinExistence type="predicted"/>
<dbReference type="InterPro" id="IPR025269">
    <property type="entry name" value="SAM-like_dom"/>
</dbReference>
<gene>
    <name evidence="6" type="ORF">KSX_27320</name>
</gene>
<dbReference type="InterPro" id="IPR044068">
    <property type="entry name" value="CB"/>
</dbReference>
<feature type="domain" description="Tyr recombinase" evidence="4">
    <location>
        <begin position="116"/>
        <end position="301"/>
    </location>
</feature>
<dbReference type="SUPFAM" id="SSF56349">
    <property type="entry name" value="DNA breaking-rejoining enzymes"/>
    <property type="match status" value="1"/>
</dbReference>
<dbReference type="CDD" id="cd00397">
    <property type="entry name" value="DNA_BRE_C"/>
    <property type="match status" value="1"/>
</dbReference>
<keyword evidence="2" id="KW-0233">DNA recombination</keyword>
<dbReference type="InterPro" id="IPR002104">
    <property type="entry name" value="Integrase_catalytic"/>
</dbReference>